<dbReference type="EMBL" id="LT906468">
    <property type="protein sequence ID" value="SNV51413.1"/>
    <property type="molecule type" value="Genomic_DNA"/>
</dbReference>
<keyword evidence="7" id="KW-0456">Lyase</keyword>
<evidence type="ECO:0000256" key="1">
    <source>
        <dbReference type="ARBA" id="ARBA00001933"/>
    </source>
</evidence>
<evidence type="ECO:0000256" key="2">
    <source>
        <dbReference type="ARBA" id="ARBA00008639"/>
    </source>
</evidence>
<comment type="similarity">
    <text evidence="2">Belongs to the ACC deaminase/D-cysteine desulfhydrase family.</text>
</comment>
<organism evidence="7 8">
    <name type="scientific">Sphingobacterium mizutaii</name>
    <dbReference type="NCBI Taxonomy" id="1010"/>
    <lineage>
        <taxon>Bacteria</taxon>
        <taxon>Pseudomonadati</taxon>
        <taxon>Bacteroidota</taxon>
        <taxon>Sphingobacteriia</taxon>
        <taxon>Sphingobacteriales</taxon>
        <taxon>Sphingobacteriaceae</taxon>
        <taxon>Sphingobacterium</taxon>
    </lineage>
</organism>
<evidence type="ECO:0000313" key="8">
    <source>
        <dbReference type="Proteomes" id="UP000215355"/>
    </source>
</evidence>
<dbReference type="Gene3D" id="3.40.50.1100">
    <property type="match status" value="2"/>
</dbReference>
<dbReference type="PIRSF" id="PIRSF006278">
    <property type="entry name" value="ACCD_DCysDesulf"/>
    <property type="match status" value="1"/>
</dbReference>
<dbReference type="InterPro" id="IPR001926">
    <property type="entry name" value="TrpB-like_PALP"/>
</dbReference>
<feature type="domain" description="Tryptophan synthase beta chain-like PALP" evidence="6">
    <location>
        <begin position="20"/>
        <end position="282"/>
    </location>
</feature>
<dbReference type="Proteomes" id="UP000215355">
    <property type="component" value="Chromosome 1"/>
</dbReference>
<dbReference type="InterPro" id="IPR036052">
    <property type="entry name" value="TrpB-like_PALP_sf"/>
</dbReference>
<comment type="cofactor">
    <cofactor evidence="1">
        <name>pyridoxal 5'-phosphate</name>
        <dbReference type="ChEBI" id="CHEBI:597326"/>
    </cofactor>
</comment>
<proteinExistence type="inferred from homology"/>
<dbReference type="RefSeq" id="WP_093097106.1">
    <property type="nucleotide sequence ID" value="NZ_FNGK01000001.1"/>
</dbReference>
<reference evidence="7 8" key="1">
    <citation type="submission" date="2017-06" db="EMBL/GenBank/DDBJ databases">
        <authorList>
            <consortium name="Pathogen Informatics"/>
        </authorList>
    </citation>
    <scope>NUCLEOTIDE SEQUENCE [LARGE SCALE GENOMIC DNA]</scope>
    <source>
        <strain evidence="7 8">NCTC12149</strain>
    </source>
</reference>
<protein>
    <submittedName>
        <fullName evidence="7">D-cysteine desulfhydrase</fullName>
        <ecNumber evidence="7">4.4.1.15</ecNumber>
    </submittedName>
</protein>
<dbReference type="SUPFAM" id="SSF53686">
    <property type="entry name" value="Tryptophan synthase beta subunit-like PLP-dependent enzymes"/>
    <property type="match status" value="1"/>
</dbReference>
<dbReference type="KEGG" id="smiz:4412673_02379"/>
<dbReference type="GO" id="GO:0019148">
    <property type="term" value="F:D-cysteine desulfhydrase activity"/>
    <property type="evidence" value="ECO:0007669"/>
    <property type="project" value="UniProtKB-EC"/>
</dbReference>
<dbReference type="EC" id="4.4.1.15" evidence="7"/>
<accession>A0AAJ4XD43</accession>
<name>A0AAJ4XD43_9SPHI</name>
<gene>
    <name evidence="7" type="primary">dcyD_2</name>
    <name evidence="7" type="ORF">SAMEA4412673_02379</name>
</gene>
<feature type="active site" description="Nucleophile" evidence="4">
    <location>
        <position position="69"/>
    </location>
</feature>
<keyword evidence="3 5" id="KW-0663">Pyridoxal phosphate</keyword>
<dbReference type="Pfam" id="PF00291">
    <property type="entry name" value="PALP"/>
    <property type="match status" value="1"/>
</dbReference>
<dbReference type="PANTHER" id="PTHR43780">
    <property type="entry name" value="1-AMINOCYCLOPROPANE-1-CARBOXYLATE DEAMINASE-RELATED"/>
    <property type="match status" value="1"/>
</dbReference>
<evidence type="ECO:0000256" key="3">
    <source>
        <dbReference type="ARBA" id="ARBA00022898"/>
    </source>
</evidence>
<evidence type="ECO:0000259" key="6">
    <source>
        <dbReference type="Pfam" id="PF00291"/>
    </source>
</evidence>
<sequence>MHLPFQIFSPEEEIIDPIFEEKEIRLFIKRDDKIHPFISGNKWRKLKYQLEYAKSKDISHLVTFGGAWSNHLLACAAASATFGFKAIAYVRGEEVRNPVLDMCRIFGLQLIFVDRESYRNKEKIFSENHDSKTSLFIDEGGKSELGLLGCADIIKELNQHYDHIFVASGTGTTVAGLQLGIEQNNFHSQVHSIPVLKGADSLLQDFSQWNIDPQKIYMHLDYHFSGYAKTKPELIEFIKNFVSSTGIMIEPTYTGKLMYGVYDLIQKGYFKSKSKILVIHTGGITGLLGHLDLFSK</sequence>
<dbReference type="InterPro" id="IPR027278">
    <property type="entry name" value="ACCD_DCysDesulf"/>
</dbReference>
<evidence type="ECO:0000256" key="5">
    <source>
        <dbReference type="PIRSR" id="PIRSR006278-2"/>
    </source>
</evidence>
<dbReference type="PANTHER" id="PTHR43780:SF2">
    <property type="entry name" value="1-AMINOCYCLOPROPANE-1-CARBOXYLATE DEAMINASE-RELATED"/>
    <property type="match status" value="1"/>
</dbReference>
<dbReference type="AlphaFoldDB" id="A0AAJ4XD43"/>
<evidence type="ECO:0000256" key="4">
    <source>
        <dbReference type="PIRSR" id="PIRSR006278-1"/>
    </source>
</evidence>
<feature type="modified residue" description="N6-(pyridoxal phosphate)lysine" evidence="5">
    <location>
        <position position="42"/>
    </location>
</feature>
<evidence type="ECO:0000313" key="7">
    <source>
        <dbReference type="EMBL" id="SNV51413.1"/>
    </source>
</evidence>